<dbReference type="PANTHER" id="PTHR43156:SF2">
    <property type="entry name" value="STAGE II SPORULATION PROTEIN E"/>
    <property type="match status" value="1"/>
</dbReference>
<feature type="transmembrane region" description="Helical" evidence="2">
    <location>
        <begin position="209"/>
        <end position="235"/>
    </location>
</feature>
<feature type="transmembrane region" description="Helical" evidence="2">
    <location>
        <begin position="311"/>
        <end position="331"/>
    </location>
</feature>
<keyword evidence="2" id="KW-1133">Transmembrane helix</keyword>
<keyword evidence="1" id="KW-0378">Hydrolase</keyword>
<evidence type="ECO:0000256" key="1">
    <source>
        <dbReference type="ARBA" id="ARBA00022801"/>
    </source>
</evidence>
<accession>A0A9J7BUP8</accession>
<dbReference type="Pfam" id="PF07228">
    <property type="entry name" value="SpoIIE"/>
    <property type="match status" value="1"/>
</dbReference>
<feature type="transmembrane region" description="Helical" evidence="2">
    <location>
        <begin position="180"/>
        <end position="202"/>
    </location>
</feature>
<evidence type="ECO:0000256" key="3">
    <source>
        <dbReference type="SAM" id="SignalP"/>
    </source>
</evidence>
<feature type="transmembrane region" description="Helical" evidence="2">
    <location>
        <begin position="338"/>
        <end position="361"/>
    </location>
</feature>
<name>A0A9J7BUP8_9BACT</name>
<proteinExistence type="predicted"/>
<dbReference type="KEGG" id="orp:MOP44_10510"/>
<feature type="chain" id="PRO_5039946150" evidence="3">
    <location>
        <begin position="23"/>
        <end position="633"/>
    </location>
</feature>
<dbReference type="InterPro" id="IPR052016">
    <property type="entry name" value="Bact_Sigma-Reg"/>
</dbReference>
<dbReference type="GO" id="GO:0016791">
    <property type="term" value="F:phosphatase activity"/>
    <property type="evidence" value="ECO:0007669"/>
    <property type="project" value="TreeGrafter"/>
</dbReference>
<dbReference type="RefSeq" id="WP_260795992.1">
    <property type="nucleotide sequence ID" value="NZ_CP093313.1"/>
</dbReference>
<dbReference type="InterPro" id="IPR036457">
    <property type="entry name" value="PPM-type-like_dom_sf"/>
</dbReference>
<feature type="signal peptide" evidence="3">
    <location>
        <begin position="1"/>
        <end position="22"/>
    </location>
</feature>
<keyword evidence="2" id="KW-0812">Transmembrane</keyword>
<sequence length="633" mass="69688">MRRLFRVVVATVLFSLAHVACAQTALFVAPEHCVFRAGDDARWAAPDLDESGWRAASQWSEDASLESHFWLRCQVDPAKVTPAVKPVLQISADASYEVFISGQLVASFGSVSTGAHTVGVVNQYQSSEIAGPKPFTLAVRITYSPTLYGQQPLPWILLGDANLLRDKYSAHVLEAVRSRWIIWLCNGIMAVAGLFFLVLYLFDRSQRVLLWAALTWLLLALIRFDEFLVAASVHIPSRVEYLLYSLGNSEAIFYVAFFFALARRPISRFFRVLMLINAVDCAAIIVSAMLPLRLSIAWRYWLDASPAVNSFLMPVDTLLSFAPLAAFWPINKLPRSQLALYCVCSFWMGTDVLYLGAQIPWLNLPSYFFLSFQTVRSVSIAAVVIALTLILIQRIRQNNRERAALATEMRAAQEIQRILVPREMDTAPQIRAEAVFLPAQQVGGDFYRCRVLADGSQWLLLGDVSGKGTAAGMTGAMLLGASERHEHEAPAEMLSHLNQVLCASGVGGLATCLCVRIATDGTFTIANAGHLPPYRNGQDMEVESGLPLGVAPSAQYDETEIRLEPSDVLMFMSDGVVESQNATGELFGFERARAMATQSVQQMAEAAKSFGQQDDITVLSIAFEPAEALTPRT</sequence>
<dbReference type="EMBL" id="CP093313">
    <property type="protein sequence ID" value="UWZ86352.1"/>
    <property type="molecule type" value="Genomic_DNA"/>
</dbReference>
<evidence type="ECO:0000313" key="6">
    <source>
        <dbReference type="Proteomes" id="UP001059380"/>
    </source>
</evidence>
<feature type="transmembrane region" description="Helical" evidence="2">
    <location>
        <begin position="241"/>
        <end position="262"/>
    </location>
</feature>
<dbReference type="PANTHER" id="PTHR43156">
    <property type="entry name" value="STAGE II SPORULATION PROTEIN E-RELATED"/>
    <property type="match status" value="1"/>
</dbReference>
<gene>
    <name evidence="5" type="ORF">MOP44_10510</name>
</gene>
<evidence type="ECO:0000259" key="4">
    <source>
        <dbReference type="SMART" id="SM00331"/>
    </source>
</evidence>
<keyword evidence="2" id="KW-0472">Membrane</keyword>
<organism evidence="5 6">
    <name type="scientific">Occallatibacter riparius</name>
    <dbReference type="NCBI Taxonomy" id="1002689"/>
    <lineage>
        <taxon>Bacteria</taxon>
        <taxon>Pseudomonadati</taxon>
        <taxon>Acidobacteriota</taxon>
        <taxon>Terriglobia</taxon>
        <taxon>Terriglobales</taxon>
        <taxon>Acidobacteriaceae</taxon>
        <taxon>Occallatibacter</taxon>
    </lineage>
</organism>
<dbReference type="SMART" id="SM00331">
    <property type="entry name" value="PP2C_SIG"/>
    <property type="match status" value="1"/>
</dbReference>
<dbReference type="AlphaFoldDB" id="A0A9J7BUP8"/>
<keyword evidence="3" id="KW-0732">Signal</keyword>
<evidence type="ECO:0000256" key="2">
    <source>
        <dbReference type="SAM" id="Phobius"/>
    </source>
</evidence>
<keyword evidence="6" id="KW-1185">Reference proteome</keyword>
<feature type="transmembrane region" description="Helical" evidence="2">
    <location>
        <begin position="367"/>
        <end position="392"/>
    </location>
</feature>
<evidence type="ECO:0000313" key="5">
    <source>
        <dbReference type="EMBL" id="UWZ86352.1"/>
    </source>
</evidence>
<reference evidence="5" key="1">
    <citation type="submission" date="2021-04" db="EMBL/GenBank/DDBJ databases">
        <title>Phylogenetic analysis of Acidobacteriaceae.</title>
        <authorList>
            <person name="Qiu L."/>
            <person name="Zhang Q."/>
        </authorList>
    </citation>
    <scope>NUCLEOTIDE SEQUENCE</scope>
    <source>
        <strain evidence="5">DSM 25168</strain>
    </source>
</reference>
<dbReference type="SUPFAM" id="SSF81606">
    <property type="entry name" value="PP2C-like"/>
    <property type="match status" value="1"/>
</dbReference>
<dbReference type="InterPro" id="IPR001932">
    <property type="entry name" value="PPM-type_phosphatase-like_dom"/>
</dbReference>
<feature type="domain" description="PPM-type phosphatase" evidence="4">
    <location>
        <begin position="425"/>
        <end position="623"/>
    </location>
</feature>
<dbReference type="Proteomes" id="UP001059380">
    <property type="component" value="Chromosome"/>
</dbReference>
<feature type="transmembrane region" description="Helical" evidence="2">
    <location>
        <begin position="269"/>
        <end position="291"/>
    </location>
</feature>
<protein>
    <submittedName>
        <fullName evidence="5">Serine/threonine-protein phosphatase</fullName>
    </submittedName>
</protein>
<dbReference type="Gene3D" id="3.60.40.10">
    <property type="entry name" value="PPM-type phosphatase domain"/>
    <property type="match status" value="1"/>
</dbReference>